<sequence length="138" mass="15589">MNTSSSSGSVLFGEPDDFSMDRTIDSDDCYSMVVLSYPDARSSDLTKIGTFLKQGHKTRQEDKLKLEETCVMVIGDELQFVHKQEGGNVNTNKTQRSFSLSKPARKKEYEELAVLHGKSEKVKRLLLPTISEPEWELV</sequence>
<proteinExistence type="predicted"/>
<dbReference type="GO" id="GO:0006950">
    <property type="term" value="P:response to stress"/>
    <property type="evidence" value="ECO:0007669"/>
    <property type="project" value="TreeGrafter"/>
</dbReference>
<protein>
    <submittedName>
        <fullName evidence="1">Uncharacterized protein</fullName>
    </submittedName>
</protein>
<dbReference type="EMBL" id="WOCE01000019">
    <property type="protein sequence ID" value="KAE9592982.1"/>
    <property type="molecule type" value="Genomic_DNA"/>
</dbReference>
<evidence type="ECO:0000313" key="1">
    <source>
        <dbReference type="EMBL" id="KAE9592982.1"/>
    </source>
</evidence>
<name>A0A6A4NUF5_LUPAL</name>
<keyword evidence="2" id="KW-1185">Reference proteome</keyword>
<organism evidence="1 2">
    <name type="scientific">Lupinus albus</name>
    <name type="common">White lupine</name>
    <name type="synonym">Lupinus termis</name>
    <dbReference type="NCBI Taxonomy" id="3870"/>
    <lineage>
        <taxon>Eukaryota</taxon>
        <taxon>Viridiplantae</taxon>
        <taxon>Streptophyta</taxon>
        <taxon>Embryophyta</taxon>
        <taxon>Tracheophyta</taxon>
        <taxon>Spermatophyta</taxon>
        <taxon>Magnoliopsida</taxon>
        <taxon>eudicotyledons</taxon>
        <taxon>Gunneridae</taxon>
        <taxon>Pentapetalae</taxon>
        <taxon>rosids</taxon>
        <taxon>fabids</taxon>
        <taxon>Fabales</taxon>
        <taxon>Fabaceae</taxon>
        <taxon>Papilionoideae</taxon>
        <taxon>50 kb inversion clade</taxon>
        <taxon>genistoids sensu lato</taxon>
        <taxon>core genistoids</taxon>
        <taxon>Genisteae</taxon>
        <taxon>Lupinus</taxon>
    </lineage>
</organism>
<dbReference type="OrthoDB" id="778244at2759"/>
<reference evidence="2" key="1">
    <citation type="journal article" date="2020" name="Nat. Commun.">
        <title>Genome sequence of the cluster root forming white lupin.</title>
        <authorList>
            <person name="Hufnagel B."/>
            <person name="Marques A."/>
            <person name="Soriano A."/>
            <person name="Marques L."/>
            <person name="Divol F."/>
            <person name="Doumas P."/>
            <person name="Sallet E."/>
            <person name="Mancinotti D."/>
            <person name="Carrere S."/>
            <person name="Marande W."/>
            <person name="Arribat S."/>
            <person name="Keller J."/>
            <person name="Huneau C."/>
            <person name="Blein T."/>
            <person name="Aime D."/>
            <person name="Laguerre M."/>
            <person name="Taylor J."/>
            <person name="Schubert V."/>
            <person name="Nelson M."/>
            <person name="Geu-Flores F."/>
            <person name="Crespi M."/>
            <person name="Gallardo-Guerrero K."/>
            <person name="Delaux P.-M."/>
            <person name="Salse J."/>
            <person name="Berges H."/>
            <person name="Guyot R."/>
            <person name="Gouzy J."/>
            <person name="Peret B."/>
        </authorList>
    </citation>
    <scope>NUCLEOTIDE SEQUENCE [LARGE SCALE GENOMIC DNA]</scope>
    <source>
        <strain evidence="2">cv. Amiga</strain>
    </source>
</reference>
<dbReference type="Proteomes" id="UP000447434">
    <property type="component" value="Chromosome 19"/>
</dbReference>
<accession>A0A6A4NUF5</accession>
<comment type="caution">
    <text evidence="1">The sequence shown here is derived from an EMBL/GenBank/DDBJ whole genome shotgun (WGS) entry which is preliminary data.</text>
</comment>
<dbReference type="InterPro" id="IPR053273">
    <property type="entry name" value="CST_Regulator"/>
</dbReference>
<dbReference type="PANTHER" id="PTHR34659">
    <property type="entry name" value="BNAA05G11610D PROTEIN"/>
    <property type="match status" value="1"/>
</dbReference>
<evidence type="ECO:0000313" key="2">
    <source>
        <dbReference type="Proteomes" id="UP000447434"/>
    </source>
</evidence>
<dbReference type="GO" id="GO:0061908">
    <property type="term" value="C:phagophore"/>
    <property type="evidence" value="ECO:0007669"/>
    <property type="project" value="TreeGrafter"/>
</dbReference>
<dbReference type="GO" id="GO:0005776">
    <property type="term" value="C:autophagosome"/>
    <property type="evidence" value="ECO:0007669"/>
    <property type="project" value="TreeGrafter"/>
</dbReference>
<dbReference type="PANTHER" id="PTHR34659:SF8">
    <property type="entry name" value="(RAPE) HYPOTHETICAL PROTEIN"/>
    <property type="match status" value="1"/>
</dbReference>
<gene>
    <name evidence="1" type="ORF">Lalb_Chr19g0134941</name>
</gene>
<dbReference type="AlphaFoldDB" id="A0A6A4NUF5"/>